<protein>
    <submittedName>
        <fullName evidence="2">DUF1192 domain-containing protein</fullName>
    </submittedName>
</protein>
<dbReference type="Proteomes" id="UP000773614">
    <property type="component" value="Unassembled WGS sequence"/>
</dbReference>
<gene>
    <name evidence="2" type="ORF">E4O86_10410</name>
</gene>
<evidence type="ECO:0000313" key="2">
    <source>
        <dbReference type="EMBL" id="MYZ48122.1"/>
    </source>
</evidence>
<dbReference type="Pfam" id="PF06698">
    <property type="entry name" value="DUF1192"/>
    <property type="match status" value="1"/>
</dbReference>
<name>A0A964T582_9HYPH</name>
<dbReference type="EMBL" id="SPKJ01000029">
    <property type="protein sequence ID" value="MYZ48122.1"/>
    <property type="molecule type" value="Genomic_DNA"/>
</dbReference>
<organism evidence="2 3">
    <name type="scientific">Propylenella binzhouense</name>
    <dbReference type="NCBI Taxonomy" id="2555902"/>
    <lineage>
        <taxon>Bacteria</taxon>
        <taxon>Pseudomonadati</taxon>
        <taxon>Pseudomonadota</taxon>
        <taxon>Alphaproteobacteria</taxon>
        <taxon>Hyphomicrobiales</taxon>
        <taxon>Propylenellaceae</taxon>
        <taxon>Propylenella</taxon>
    </lineage>
</organism>
<accession>A0A964T582</accession>
<reference evidence="2" key="1">
    <citation type="submission" date="2019-03" db="EMBL/GenBank/DDBJ databases">
        <title>Afifella sp. nov., isolated from activated sludge.</title>
        <authorList>
            <person name="Li Q."/>
            <person name="Liu Y."/>
        </authorList>
    </citation>
    <scope>NUCLEOTIDE SEQUENCE</scope>
    <source>
        <strain evidence="2">L72</strain>
    </source>
</reference>
<dbReference type="OrthoDB" id="7872350at2"/>
<keyword evidence="1" id="KW-0175">Coiled coil</keyword>
<keyword evidence="3" id="KW-1185">Reference proteome</keyword>
<proteinExistence type="predicted"/>
<evidence type="ECO:0000313" key="3">
    <source>
        <dbReference type="Proteomes" id="UP000773614"/>
    </source>
</evidence>
<dbReference type="RefSeq" id="WP_161140471.1">
    <property type="nucleotide sequence ID" value="NZ_SPKJ01000029.1"/>
</dbReference>
<dbReference type="InterPro" id="IPR009579">
    <property type="entry name" value="DUF1192"/>
</dbReference>
<sequence length="68" mass="7520">MGIFDEDSPPRRAAPSVGEDLSLLSIDEIEARIQLFRHEIERLQQAVAAKKKSRDAAHSVFNVSGKTS</sequence>
<comment type="caution">
    <text evidence="2">The sequence shown here is derived from an EMBL/GenBank/DDBJ whole genome shotgun (WGS) entry which is preliminary data.</text>
</comment>
<dbReference type="AlphaFoldDB" id="A0A964T582"/>
<evidence type="ECO:0000256" key="1">
    <source>
        <dbReference type="SAM" id="Coils"/>
    </source>
</evidence>
<feature type="coiled-coil region" evidence="1">
    <location>
        <begin position="26"/>
        <end position="53"/>
    </location>
</feature>